<sequence length="308" mass="33124">MPPKTVLITGCGQASIGTALAKEFRSRGHTVFATNWQLNDVDPSLSEMGCHVLEFDVTSTASIENALKFVTEATSPTTTNDSPSPPASGRLDMLINNAGILQILPFADTSVEDARRVYEVNVLGAWAVSRAFLPLLLAAGASPGGSSPGTAKIVNLCSINEVLCPPFLAAYNSSKAALEAMGKTMRRELAPLGVQVVTLKCGSVDTGLFTSNAVSGGAVPEGSLYAGLREWIERREFLKEGLRAAVTREVFARQVADELLKEKPSAVIWKGGLAMMHWFMSLCWDTMLDRTLIKYNHLDTMSWSSPKA</sequence>
<dbReference type="GO" id="GO:0006654">
    <property type="term" value="P:phosphatidic acid biosynthetic process"/>
    <property type="evidence" value="ECO:0007669"/>
    <property type="project" value="TreeGrafter"/>
</dbReference>
<dbReference type="PRINTS" id="PR00081">
    <property type="entry name" value="GDHRDH"/>
</dbReference>
<dbReference type="VEuPathDB" id="FungiDB:MMYC01_209972"/>
<dbReference type="PANTHER" id="PTHR44169:SF6">
    <property type="entry name" value="NADPH-DEPENDENT 1-ACYLDIHYDROXYACETONE PHOSPHATE REDUCTASE"/>
    <property type="match status" value="1"/>
</dbReference>
<organism evidence="5 7">
    <name type="scientific">Madurella mycetomatis</name>
    <dbReference type="NCBI Taxonomy" id="100816"/>
    <lineage>
        <taxon>Eukaryota</taxon>
        <taxon>Fungi</taxon>
        <taxon>Dikarya</taxon>
        <taxon>Ascomycota</taxon>
        <taxon>Pezizomycotina</taxon>
        <taxon>Sordariomycetes</taxon>
        <taxon>Sordariomycetidae</taxon>
        <taxon>Sordariales</taxon>
        <taxon>Sordariales incertae sedis</taxon>
        <taxon>Madurella</taxon>
    </lineage>
</organism>
<dbReference type="Proteomes" id="UP000078237">
    <property type="component" value="Unassembled WGS sequence"/>
</dbReference>
<reference evidence="5 7" key="3">
    <citation type="submission" date="2016-01" db="EMBL/GenBank/DDBJ databases">
        <title>Madurella mycetomatis genome sequencing.</title>
        <authorList>
            <person name="Van De Sande W."/>
        </authorList>
    </citation>
    <scope>NUCLEOTIDE SEQUENCE [LARGE SCALE GENOMIC DNA]</scope>
    <source>
        <strain evidence="5">Mm55</strain>
        <strain evidence="7">mm55</strain>
    </source>
</reference>
<dbReference type="GO" id="GO:0000140">
    <property type="term" value="F:acylglycerone-phosphate reductase (NADP+) activity"/>
    <property type="evidence" value="ECO:0007669"/>
    <property type="project" value="TreeGrafter"/>
</dbReference>
<dbReference type="Gene3D" id="3.40.50.720">
    <property type="entry name" value="NAD(P)-binding Rossmann-like Domain"/>
    <property type="match status" value="1"/>
</dbReference>
<dbReference type="PROSITE" id="PS00061">
    <property type="entry name" value="ADH_SHORT"/>
    <property type="match status" value="1"/>
</dbReference>
<dbReference type="EMBL" id="LCTW02000434">
    <property type="protein sequence ID" value="KXX73694.1"/>
    <property type="molecule type" value="Genomic_DNA"/>
</dbReference>
<dbReference type="Pfam" id="PF00106">
    <property type="entry name" value="adh_short"/>
    <property type="match status" value="1"/>
</dbReference>
<protein>
    <submittedName>
        <fullName evidence="5">NADPH-dependent 1-acyldihydroxyacetone phosphate reductase</fullName>
    </submittedName>
</protein>
<evidence type="ECO:0000313" key="7">
    <source>
        <dbReference type="Proteomes" id="UP000078237"/>
    </source>
</evidence>
<dbReference type="SUPFAM" id="SSF51735">
    <property type="entry name" value="NAD(P)-binding Rossmann-fold domains"/>
    <property type="match status" value="1"/>
</dbReference>
<evidence type="ECO:0000313" key="5">
    <source>
        <dbReference type="EMBL" id="KXX73359.1"/>
    </source>
</evidence>
<dbReference type="GO" id="GO:0005811">
    <property type="term" value="C:lipid droplet"/>
    <property type="evidence" value="ECO:0007669"/>
    <property type="project" value="TreeGrafter"/>
</dbReference>
<keyword evidence="7" id="KW-1185">Reference proteome</keyword>
<comment type="caution">
    <text evidence="5">The sequence shown here is derived from an EMBL/GenBank/DDBJ whole genome shotgun (WGS) entry which is preliminary data.</text>
</comment>
<evidence type="ECO:0000256" key="2">
    <source>
        <dbReference type="ARBA" id="ARBA00022857"/>
    </source>
</evidence>
<dbReference type="InterPro" id="IPR020904">
    <property type="entry name" value="Sc_DH/Rdtase_CS"/>
</dbReference>
<dbReference type="InterPro" id="IPR002347">
    <property type="entry name" value="SDR_fam"/>
</dbReference>
<keyword evidence="3" id="KW-0560">Oxidoreductase</keyword>
<evidence type="ECO:0000256" key="1">
    <source>
        <dbReference type="ARBA" id="ARBA00006484"/>
    </source>
</evidence>
<name>A0A175VQ90_9PEZI</name>
<dbReference type="PRINTS" id="PR00080">
    <property type="entry name" value="SDRFAMILY"/>
</dbReference>
<reference evidence="7" key="1">
    <citation type="submission" date="2015-06" db="EMBL/GenBank/DDBJ databases">
        <authorList>
            <person name="van de Sande W.W.J."/>
        </authorList>
    </citation>
    <scope>NUCLEOTIDE SEQUENCE [LARGE SCALE GENOMIC DNA]</scope>
    <source>
        <strain evidence="7">mm55</strain>
    </source>
</reference>
<dbReference type="VEuPathDB" id="FungiDB:MMYC01_209507"/>
<dbReference type="PANTHER" id="PTHR44169">
    <property type="entry name" value="NADPH-DEPENDENT 1-ACYLDIHYDROXYACETONE PHOSPHATE REDUCTASE"/>
    <property type="match status" value="1"/>
</dbReference>
<gene>
    <name evidence="6" type="ORF">MMYC01_209507</name>
    <name evidence="5" type="ORF">MMYC01_209972</name>
</gene>
<comment type="similarity">
    <text evidence="1 4">Belongs to the short-chain dehydrogenases/reductases (SDR) family.</text>
</comment>
<dbReference type="OrthoDB" id="2102561at2759"/>
<dbReference type="EMBL" id="LCTW02000487">
    <property type="protein sequence ID" value="KXX73359.1"/>
    <property type="molecule type" value="Genomic_DNA"/>
</dbReference>
<dbReference type="GO" id="GO:0005783">
    <property type="term" value="C:endoplasmic reticulum"/>
    <property type="evidence" value="ECO:0007669"/>
    <property type="project" value="TreeGrafter"/>
</dbReference>
<dbReference type="GO" id="GO:0004806">
    <property type="term" value="F:triacylglycerol lipase activity"/>
    <property type="evidence" value="ECO:0007669"/>
    <property type="project" value="TreeGrafter"/>
</dbReference>
<evidence type="ECO:0000313" key="6">
    <source>
        <dbReference type="EMBL" id="KXX73694.1"/>
    </source>
</evidence>
<keyword evidence="2" id="KW-0521">NADP</keyword>
<proteinExistence type="inferred from homology"/>
<dbReference type="InterPro" id="IPR036291">
    <property type="entry name" value="NAD(P)-bd_dom_sf"/>
</dbReference>
<evidence type="ECO:0000256" key="4">
    <source>
        <dbReference type="RuleBase" id="RU000363"/>
    </source>
</evidence>
<evidence type="ECO:0000256" key="3">
    <source>
        <dbReference type="ARBA" id="ARBA00023002"/>
    </source>
</evidence>
<dbReference type="GO" id="GO:0019433">
    <property type="term" value="P:triglyceride catabolic process"/>
    <property type="evidence" value="ECO:0007669"/>
    <property type="project" value="TreeGrafter"/>
</dbReference>
<dbReference type="AlphaFoldDB" id="A0A175VQ90"/>
<accession>A0A175VQ90</accession>
<reference evidence="5" key="2">
    <citation type="submission" date="2015-06" db="EMBL/GenBank/DDBJ databases">
        <authorList>
            <person name="Hoefler B.C."/>
            <person name="Straight P.D."/>
        </authorList>
    </citation>
    <scope>NUCLEOTIDE SEQUENCE [LARGE SCALE GENOMIC DNA]</scope>
    <source>
        <strain evidence="5">Mm55</strain>
    </source>
</reference>